<accession>A0ABW7YER1</accession>
<keyword evidence="3" id="KW-1185">Reference proteome</keyword>
<evidence type="ECO:0000313" key="2">
    <source>
        <dbReference type="EMBL" id="MFI5680902.1"/>
    </source>
</evidence>
<gene>
    <name evidence="2" type="ORF">ACIA8P_40935</name>
</gene>
<organism evidence="2 3">
    <name type="scientific">Streptomyces cellulosae</name>
    <dbReference type="NCBI Taxonomy" id="1968"/>
    <lineage>
        <taxon>Bacteria</taxon>
        <taxon>Bacillati</taxon>
        <taxon>Actinomycetota</taxon>
        <taxon>Actinomycetes</taxon>
        <taxon>Kitasatosporales</taxon>
        <taxon>Streptomycetaceae</taxon>
        <taxon>Streptomyces</taxon>
    </lineage>
</organism>
<comment type="caution">
    <text evidence="2">The sequence shown here is derived from an EMBL/GenBank/DDBJ whole genome shotgun (WGS) entry which is preliminary data.</text>
</comment>
<protein>
    <submittedName>
        <fullName evidence="2">DUF2690 domain-containing protein</fullName>
    </submittedName>
</protein>
<sequence length="156" mass="16151">MNLKKRRLARVGVLAGGVALSVIAATGSASAYTYDGTSPSSTGCSSDGTTVASAPMKNSAGTMGTIELRYSLTCHTAWARLTLNYTQFACGNASAGYACAAAGITRNNDGRSYSCTISQGQTQCYTPQVYDKGLTSFADGHIDIVSGQIDTRTASY</sequence>
<keyword evidence="1" id="KW-0732">Signal</keyword>
<proteinExistence type="predicted"/>
<dbReference type="EMBL" id="JBITDC010000024">
    <property type="protein sequence ID" value="MFI5680902.1"/>
    <property type="molecule type" value="Genomic_DNA"/>
</dbReference>
<feature type="chain" id="PRO_5045616836" evidence="1">
    <location>
        <begin position="25"/>
        <end position="156"/>
    </location>
</feature>
<dbReference type="Proteomes" id="UP001612415">
    <property type="component" value="Unassembled WGS sequence"/>
</dbReference>
<name>A0ABW7YER1_STRCE</name>
<dbReference type="Pfam" id="PF10901">
    <property type="entry name" value="DUF2690"/>
    <property type="match status" value="1"/>
</dbReference>
<reference evidence="2 3" key="1">
    <citation type="submission" date="2024-10" db="EMBL/GenBank/DDBJ databases">
        <title>The Natural Products Discovery Center: Release of the First 8490 Sequenced Strains for Exploring Actinobacteria Biosynthetic Diversity.</title>
        <authorList>
            <person name="Kalkreuter E."/>
            <person name="Kautsar S.A."/>
            <person name="Yang D."/>
            <person name="Bader C.D."/>
            <person name="Teijaro C.N."/>
            <person name="Fluegel L."/>
            <person name="Davis C.M."/>
            <person name="Simpson J.R."/>
            <person name="Lauterbach L."/>
            <person name="Steele A.D."/>
            <person name="Gui C."/>
            <person name="Meng S."/>
            <person name="Li G."/>
            <person name="Viehrig K."/>
            <person name="Ye F."/>
            <person name="Su P."/>
            <person name="Kiefer A.F."/>
            <person name="Nichols A."/>
            <person name="Cepeda A.J."/>
            <person name="Yan W."/>
            <person name="Fan B."/>
            <person name="Jiang Y."/>
            <person name="Adhikari A."/>
            <person name="Zheng C.-J."/>
            <person name="Schuster L."/>
            <person name="Cowan T.M."/>
            <person name="Smanski M.J."/>
            <person name="Chevrette M.G."/>
            <person name="De Carvalho L.P.S."/>
            <person name="Shen B."/>
        </authorList>
    </citation>
    <scope>NUCLEOTIDE SEQUENCE [LARGE SCALE GENOMIC DNA]</scope>
    <source>
        <strain evidence="2 3">NPDC051599</strain>
    </source>
</reference>
<dbReference type="InterPro" id="IPR021224">
    <property type="entry name" value="DUF2690"/>
</dbReference>
<dbReference type="RefSeq" id="WP_398661263.1">
    <property type="nucleotide sequence ID" value="NZ_JBITDC010000024.1"/>
</dbReference>
<evidence type="ECO:0000313" key="3">
    <source>
        <dbReference type="Proteomes" id="UP001612415"/>
    </source>
</evidence>
<feature type="signal peptide" evidence="1">
    <location>
        <begin position="1"/>
        <end position="24"/>
    </location>
</feature>
<evidence type="ECO:0000256" key="1">
    <source>
        <dbReference type="SAM" id="SignalP"/>
    </source>
</evidence>